<organism evidence="2 3">
    <name type="scientific">Anopheles arabiensis</name>
    <name type="common">Mosquito</name>
    <dbReference type="NCBI Taxonomy" id="7173"/>
    <lineage>
        <taxon>Eukaryota</taxon>
        <taxon>Metazoa</taxon>
        <taxon>Ecdysozoa</taxon>
        <taxon>Arthropoda</taxon>
        <taxon>Hexapoda</taxon>
        <taxon>Insecta</taxon>
        <taxon>Pterygota</taxon>
        <taxon>Neoptera</taxon>
        <taxon>Endopterygota</taxon>
        <taxon>Diptera</taxon>
        <taxon>Nematocera</taxon>
        <taxon>Culicoidea</taxon>
        <taxon>Culicidae</taxon>
        <taxon>Anophelinae</taxon>
        <taxon>Anopheles</taxon>
    </lineage>
</organism>
<feature type="compositionally biased region" description="Basic and acidic residues" evidence="1">
    <location>
        <begin position="20"/>
        <end position="29"/>
    </location>
</feature>
<evidence type="ECO:0000313" key="3">
    <source>
        <dbReference type="Proteomes" id="UP000075840"/>
    </source>
</evidence>
<evidence type="ECO:0000256" key="1">
    <source>
        <dbReference type="SAM" id="MobiDB-lite"/>
    </source>
</evidence>
<proteinExistence type="predicted"/>
<evidence type="ECO:0000313" key="2">
    <source>
        <dbReference type="EnsemblMetazoa" id="AARA006513-PA"/>
    </source>
</evidence>
<dbReference type="AlphaFoldDB" id="A0A182HYY5"/>
<evidence type="ECO:0008006" key="4">
    <source>
        <dbReference type="Google" id="ProtNLM"/>
    </source>
</evidence>
<feature type="region of interest" description="Disordered" evidence="1">
    <location>
        <begin position="1"/>
        <end position="36"/>
    </location>
</feature>
<dbReference type="PANTHER" id="PTHR33053:SF9">
    <property type="entry name" value="AGAP000105-PA"/>
    <property type="match status" value="1"/>
</dbReference>
<reference evidence="2" key="1">
    <citation type="submission" date="2022-08" db="UniProtKB">
        <authorList>
            <consortium name="EnsemblMetazoa"/>
        </authorList>
    </citation>
    <scope>IDENTIFICATION</scope>
    <source>
        <strain evidence="2">Dongola</strain>
    </source>
</reference>
<feature type="compositionally biased region" description="Acidic residues" evidence="1">
    <location>
        <begin position="1"/>
        <end position="19"/>
    </location>
</feature>
<name>A0A182HYY5_ANOAR</name>
<keyword evidence="3" id="KW-1185">Reference proteome</keyword>
<protein>
    <recommendedName>
        <fullName evidence="4">Transposase domain-containing protein</fullName>
    </recommendedName>
</protein>
<dbReference type="EnsemblMetazoa" id="AARA006513-RA">
    <property type="protein sequence ID" value="AARA006513-PA"/>
    <property type="gene ID" value="AARA006513"/>
</dbReference>
<dbReference type="PANTHER" id="PTHR33053">
    <property type="entry name" value="PROTEIN, PUTATIVE-RELATED"/>
    <property type="match status" value="1"/>
</dbReference>
<dbReference type="VEuPathDB" id="VectorBase:AARA006513"/>
<dbReference type="Proteomes" id="UP000075840">
    <property type="component" value="Unassembled WGS sequence"/>
</dbReference>
<accession>A0A182HYY5</accession>
<sequence length="298" mass="33667">MASMEEEYLNENGDDDDRISDEGSIHNEDTDGEENLEEEYLEGEFLEEASLEIDPESAMLRDSLRTWLIRIKAARSNSLLAILRKASSLSAFSSLPQDVRTLLKAPVNVSQQITKVPGGGEMWYQGVECCFQHYFRGVDVSEDEFELNLSVDGIPIYDRSAIQMWPILMQLHNMPNVPVVVVGIFCGTSKPSDVEPFLRPLVEELNRLHDNKMTLNGKKISVSVRVIIADSPARAFIQQVCYYNGVHGCLKCKCCGTSLKSPKKISRVQKHHQEQIRNFEMKNPVLQATGEVKHLLRI</sequence>
<dbReference type="VEuPathDB" id="VectorBase:AARA21_013602"/>
<dbReference type="EMBL" id="APCN01008019">
    <property type="status" value="NOT_ANNOTATED_CDS"/>
    <property type="molecule type" value="Genomic_DNA"/>
</dbReference>